<feature type="transmembrane region" description="Helical" evidence="1">
    <location>
        <begin position="67"/>
        <end position="85"/>
    </location>
</feature>
<gene>
    <name evidence="2" type="ORF">AVDCRST_MAG22-3822</name>
</gene>
<proteinExistence type="predicted"/>
<dbReference type="AlphaFoldDB" id="A0A6J4Q9Y1"/>
<feature type="transmembrane region" description="Helical" evidence="1">
    <location>
        <begin position="97"/>
        <end position="119"/>
    </location>
</feature>
<name>A0A6J4Q9Y1_9ACTN</name>
<evidence type="ECO:0000256" key="1">
    <source>
        <dbReference type="SAM" id="Phobius"/>
    </source>
</evidence>
<dbReference type="EMBL" id="CADCUV010000185">
    <property type="protein sequence ID" value="CAA9437837.1"/>
    <property type="molecule type" value="Genomic_DNA"/>
</dbReference>
<evidence type="ECO:0000313" key="2">
    <source>
        <dbReference type="EMBL" id="CAA9437837.1"/>
    </source>
</evidence>
<sequence>MSGAGWRILFRVVAWDRGEESLMLWYIRRVLCKEPFDGLLPRKNLGVGCFSVLAGLFGIFLRGPVFLLGPIILAQGLAFVCWRVSDLPPSGRRSIVLAPRAAFLFFQSVVFVLVFAIPLQGLGS</sequence>
<keyword evidence="1" id="KW-0812">Transmembrane</keyword>
<organism evidence="2">
    <name type="scientific">uncultured Rubrobacteraceae bacterium</name>
    <dbReference type="NCBI Taxonomy" id="349277"/>
    <lineage>
        <taxon>Bacteria</taxon>
        <taxon>Bacillati</taxon>
        <taxon>Actinomycetota</taxon>
        <taxon>Rubrobacteria</taxon>
        <taxon>Rubrobacterales</taxon>
        <taxon>Rubrobacteraceae</taxon>
        <taxon>environmental samples</taxon>
    </lineage>
</organism>
<keyword evidence="1" id="KW-1133">Transmembrane helix</keyword>
<keyword evidence="1" id="KW-0472">Membrane</keyword>
<reference evidence="2" key="1">
    <citation type="submission" date="2020-02" db="EMBL/GenBank/DDBJ databases">
        <authorList>
            <person name="Meier V. D."/>
        </authorList>
    </citation>
    <scope>NUCLEOTIDE SEQUENCE</scope>
    <source>
        <strain evidence="2">AVDCRST_MAG22</strain>
    </source>
</reference>
<accession>A0A6J4Q9Y1</accession>
<protein>
    <submittedName>
        <fullName evidence="2">Uncharacterized protein</fullName>
    </submittedName>
</protein>